<keyword evidence="1" id="KW-0539">Nucleus</keyword>
<comment type="caution">
    <text evidence="3">The sequence shown here is derived from an EMBL/GenBank/DDBJ whole genome shotgun (WGS) entry which is preliminary data.</text>
</comment>
<dbReference type="EMBL" id="JABWDY010031650">
    <property type="protein sequence ID" value="KAF5184747.1"/>
    <property type="molecule type" value="Genomic_DNA"/>
</dbReference>
<dbReference type="SMART" id="SM00213">
    <property type="entry name" value="UBQ"/>
    <property type="match status" value="1"/>
</dbReference>
<dbReference type="InterPro" id="IPR022617">
    <property type="entry name" value="Rad60/SUMO-like_dom"/>
</dbReference>
<name>A0A7J6VJ11_THATH</name>
<protein>
    <recommendedName>
        <fullName evidence="1">Small ubiquitin-related modifier</fullName>
        <shortName evidence="1">SUMO</shortName>
    </recommendedName>
</protein>
<keyword evidence="1" id="KW-0833">Ubl conjugation pathway</keyword>
<dbReference type="InterPro" id="IPR029071">
    <property type="entry name" value="Ubiquitin-like_domsf"/>
</dbReference>
<proteinExistence type="inferred from homology"/>
<dbReference type="AlphaFoldDB" id="A0A7J6VJ11"/>
<sequence>MSEADGDRINLKIKDQNGKEIFFRIRRTTELRRVINAYCDRQAMDSKVVRFFYDNQRIRGSETPDELDMEDDAEIDAMMEQTGG</sequence>
<accession>A0A7J6VJ11</accession>
<comment type="similarity">
    <text evidence="1">Belongs to the ubiquitin family. SUMO subfamily.</text>
</comment>
<evidence type="ECO:0000256" key="1">
    <source>
        <dbReference type="RuleBase" id="RU361190"/>
    </source>
</evidence>
<dbReference type="OrthoDB" id="442921at2759"/>
<dbReference type="Pfam" id="PF11976">
    <property type="entry name" value="Rad60-SLD"/>
    <property type="match status" value="1"/>
</dbReference>
<reference evidence="3 4" key="1">
    <citation type="submission" date="2020-06" db="EMBL/GenBank/DDBJ databases">
        <title>Transcriptomic and genomic resources for Thalictrum thalictroides and T. hernandezii: Facilitating candidate gene discovery in an emerging model plant lineage.</title>
        <authorList>
            <person name="Arias T."/>
            <person name="Riano-Pachon D.M."/>
            <person name="Di Stilio V.S."/>
        </authorList>
    </citation>
    <scope>NUCLEOTIDE SEQUENCE [LARGE SCALE GENOMIC DNA]</scope>
    <source>
        <strain evidence="4">cv. WT478/WT964</strain>
        <tissue evidence="3">Leaves</tissue>
    </source>
</reference>
<evidence type="ECO:0000313" key="3">
    <source>
        <dbReference type="EMBL" id="KAF5184747.1"/>
    </source>
</evidence>
<dbReference type="PANTHER" id="PTHR10562">
    <property type="entry name" value="SMALL UBIQUITIN-RELATED MODIFIER"/>
    <property type="match status" value="1"/>
</dbReference>
<dbReference type="GO" id="GO:0005634">
    <property type="term" value="C:nucleus"/>
    <property type="evidence" value="ECO:0007669"/>
    <property type="project" value="UniProtKB-SubCell"/>
</dbReference>
<dbReference type="Proteomes" id="UP000554482">
    <property type="component" value="Unassembled WGS sequence"/>
</dbReference>
<feature type="domain" description="Ubiquitin-like" evidence="2">
    <location>
        <begin position="7"/>
        <end position="84"/>
    </location>
</feature>
<evidence type="ECO:0000313" key="4">
    <source>
        <dbReference type="Proteomes" id="UP000554482"/>
    </source>
</evidence>
<evidence type="ECO:0000259" key="2">
    <source>
        <dbReference type="PROSITE" id="PS50053"/>
    </source>
</evidence>
<comment type="subcellular location">
    <subcellularLocation>
        <location evidence="1">Nucleus</location>
    </subcellularLocation>
</comment>
<organism evidence="3 4">
    <name type="scientific">Thalictrum thalictroides</name>
    <name type="common">Rue-anemone</name>
    <name type="synonym">Anemone thalictroides</name>
    <dbReference type="NCBI Taxonomy" id="46969"/>
    <lineage>
        <taxon>Eukaryota</taxon>
        <taxon>Viridiplantae</taxon>
        <taxon>Streptophyta</taxon>
        <taxon>Embryophyta</taxon>
        <taxon>Tracheophyta</taxon>
        <taxon>Spermatophyta</taxon>
        <taxon>Magnoliopsida</taxon>
        <taxon>Ranunculales</taxon>
        <taxon>Ranunculaceae</taxon>
        <taxon>Thalictroideae</taxon>
        <taxon>Thalictrum</taxon>
    </lineage>
</organism>
<dbReference type="SUPFAM" id="SSF54236">
    <property type="entry name" value="Ubiquitin-like"/>
    <property type="match status" value="1"/>
</dbReference>
<dbReference type="Gene3D" id="3.10.20.90">
    <property type="entry name" value="Phosphatidylinositol 3-kinase Catalytic Subunit, Chain A, domain 1"/>
    <property type="match status" value="1"/>
</dbReference>
<dbReference type="PROSITE" id="PS50053">
    <property type="entry name" value="UBIQUITIN_2"/>
    <property type="match status" value="1"/>
</dbReference>
<gene>
    <name evidence="3" type="ORF">FRX31_025670</name>
</gene>
<dbReference type="InterPro" id="IPR000626">
    <property type="entry name" value="Ubiquitin-like_dom"/>
</dbReference>
<keyword evidence="4" id="KW-1185">Reference proteome</keyword>